<evidence type="ECO:0000256" key="1">
    <source>
        <dbReference type="ARBA" id="ARBA00008791"/>
    </source>
</evidence>
<keyword evidence="4" id="KW-1185">Reference proteome</keyword>
<organism evidence="3 4">
    <name type="scientific">Arthrobacter ginkgonis</name>
    <dbReference type="NCBI Taxonomy" id="1630594"/>
    <lineage>
        <taxon>Bacteria</taxon>
        <taxon>Bacillati</taxon>
        <taxon>Actinomycetota</taxon>
        <taxon>Actinomycetes</taxon>
        <taxon>Micrococcales</taxon>
        <taxon>Micrococcaceae</taxon>
        <taxon>Arthrobacter</taxon>
    </lineage>
</organism>
<gene>
    <name evidence="3" type="ORF">GCM10023081_36730</name>
</gene>
<dbReference type="RefSeq" id="WP_345153089.1">
    <property type="nucleotide sequence ID" value="NZ_BAABEO010000024.1"/>
</dbReference>
<dbReference type="CDD" id="cd00293">
    <property type="entry name" value="USP-like"/>
    <property type="match status" value="1"/>
</dbReference>
<dbReference type="Gene3D" id="3.40.50.620">
    <property type="entry name" value="HUPs"/>
    <property type="match status" value="1"/>
</dbReference>
<protein>
    <submittedName>
        <fullName evidence="3">Universal stress protein</fullName>
    </submittedName>
</protein>
<reference evidence="4" key="1">
    <citation type="journal article" date="2019" name="Int. J. Syst. Evol. Microbiol.">
        <title>The Global Catalogue of Microorganisms (GCM) 10K type strain sequencing project: providing services to taxonomists for standard genome sequencing and annotation.</title>
        <authorList>
            <consortium name="The Broad Institute Genomics Platform"/>
            <consortium name="The Broad Institute Genome Sequencing Center for Infectious Disease"/>
            <person name="Wu L."/>
            <person name="Ma J."/>
        </authorList>
    </citation>
    <scope>NUCLEOTIDE SEQUENCE [LARGE SCALE GENOMIC DNA]</scope>
    <source>
        <strain evidence="4">JCM 30742</strain>
    </source>
</reference>
<comment type="similarity">
    <text evidence="1">Belongs to the universal stress protein A family.</text>
</comment>
<comment type="caution">
    <text evidence="3">The sequence shown here is derived from an EMBL/GenBank/DDBJ whole genome shotgun (WGS) entry which is preliminary data.</text>
</comment>
<dbReference type="PRINTS" id="PR01438">
    <property type="entry name" value="UNVRSLSTRESS"/>
</dbReference>
<evidence type="ECO:0000313" key="4">
    <source>
        <dbReference type="Proteomes" id="UP001500752"/>
    </source>
</evidence>
<evidence type="ECO:0000313" key="3">
    <source>
        <dbReference type="EMBL" id="GAA3696267.1"/>
    </source>
</evidence>
<sequence>MTILVGYSRTAEGQAALRHGIEAAGSTGKPLAIFPLGDRNETAPTAPEDPALQAALEGGATLLRRDPEGRHAAEELLDSATETGAALVVIGVRTRSRVSKIILGSDAQSIILGSPVPVLTVKAASDER</sequence>
<dbReference type="Proteomes" id="UP001500752">
    <property type="component" value="Unassembled WGS sequence"/>
</dbReference>
<dbReference type="InterPro" id="IPR006015">
    <property type="entry name" value="Universal_stress_UspA"/>
</dbReference>
<dbReference type="SUPFAM" id="SSF52402">
    <property type="entry name" value="Adenine nucleotide alpha hydrolases-like"/>
    <property type="match status" value="1"/>
</dbReference>
<dbReference type="Pfam" id="PF00582">
    <property type="entry name" value="Usp"/>
    <property type="match status" value="1"/>
</dbReference>
<dbReference type="InterPro" id="IPR014729">
    <property type="entry name" value="Rossmann-like_a/b/a_fold"/>
</dbReference>
<feature type="domain" description="UspA" evidence="2">
    <location>
        <begin position="2"/>
        <end position="122"/>
    </location>
</feature>
<dbReference type="InterPro" id="IPR006016">
    <property type="entry name" value="UspA"/>
</dbReference>
<proteinExistence type="inferred from homology"/>
<accession>A0ABP7CX45</accession>
<name>A0ABP7CX45_9MICC</name>
<dbReference type="EMBL" id="BAABEO010000024">
    <property type="protein sequence ID" value="GAA3696267.1"/>
    <property type="molecule type" value="Genomic_DNA"/>
</dbReference>
<evidence type="ECO:0000259" key="2">
    <source>
        <dbReference type="Pfam" id="PF00582"/>
    </source>
</evidence>